<dbReference type="PANTHER" id="PTHR30349">
    <property type="entry name" value="PHAGE INTEGRASE-RELATED"/>
    <property type="match status" value="1"/>
</dbReference>
<dbReference type="InterPro" id="IPR044068">
    <property type="entry name" value="CB"/>
</dbReference>
<proteinExistence type="inferred from homology"/>
<evidence type="ECO:0000256" key="4">
    <source>
        <dbReference type="ARBA" id="ARBA00023172"/>
    </source>
</evidence>
<evidence type="ECO:0000256" key="2">
    <source>
        <dbReference type="ARBA" id="ARBA00022908"/>
    </source>
</evidence>
<dbReference type="InterPro" id="IPR013762">
    <property type="entry name" value="Integrase-like_cat_sf"/>
</dbReference>
<dbReference type="InterPro" id="IPR010998">
    <property type="entry name" value="Integrase_recombinase_N"/>
</dbReference>
<name>A0A285MUV3_9FLAO</name>
<dbReference type="EMBL" id="OBEH01000004">
    <property type="protein sequence ID" value="SNZ00979.1"/>
    <property type="molecule type" value="Genomic_DNA"/>
</dbReference>
<dbReference type="PROSITE" id="PS51900">
    <property type="entry name" value="CB"/>
    <property type="match status" value="1"/>
</dbReference>
<keyword evidence="9" id="KW-1185">Reference proteome</keyword>
<feature type="domain" description="Core-binding (CB)" evidence="7">
    <location>
        <begin position="116"/>
        <end position="200"/>
    </location>
</feature>
<dbReference type="GO" id="GO:0006310">
    <property type="term" value="P:DNA recombination"/>
    <property type="evidence" value="ECO:0007669"/>
    <property type="project" value="UniProtKB-KW"/>
</dbReference>
<gene>
    <name evidence="8" type="ORF">SAMN06265377_2809</name>
</gene>
<evidence type="ECO:0000256" key="1">
    <source>
        <dbReference type="ARBA" id="ARBA00008857"/>
    </source>
</evidence>
<dbReference type="InterPro" id="IPR035386">
    <property type="entry name" value="Arm-DNA-bind_5"/>
</dbReference>
<evidence type="ECO:0000259" key="7">
    <source>
        <dbReference type="PROSITE" id="PS51900"/>
    </source>
</evidence>
<dbReference type="Pfam" id="PF00589">
    <property type="entry name" value="Phage_integrase"/>
    <property type="match status" value="1"/>
</dbReference>
<dbReference type="InterPro" id="IPR050090">
    <property type="entry name" value="Tyrosine_recombinase_XerCD"/>
</dbReference>
<keyword evidence="4" id="KW-0233">DNA recombination</keyword>
<reference evidence="9" key="1">
    <citation type="submission" date="2017-09" db="EMBL/GenBank/DDBJ databases">
        <authorList>
            <person name="Varghese N."/>
            <person name="Submissions S."/>
        </authorList>
    </citation>
    <scope>NUCLEOTIDE SEQUENCE [LARGE SCALE GENOMIC DNA]</scope>
    <source>
        <strain evidence="9">DSM 25885</strain>
    </source>
</reference>
<evidence type="ECO:0000256" key="5">
    <source>
        <dbReference type="PROSITE-ProRule" id="PRU01248"/>
    </source>
</evidence>
<evidence type="ECO:0000259" key="6">
    <source>
        <dbReference type="PROSITE" id="PS51898"/>
    </source>
</evidence>
<dbReference type="GO" id="GO:0015074">
    <property type="term" value="P:DNA integration"/>
    <property type="evidence" value="ECO:0007669"/>
    <property type="project" value="UniProtKB-KW"/>
</dbReference>
<organism evidence="8 9">
    <name type="scientific">Flagellimonas pacifica</name>
    <dbReference type="NCBI Taxonomy" id="1247520"/>
    <lineage>
        <taxon>Bacteria</taxon>
        <taxon>Pseudomonadati</taxon>
        <taxon>Bacteroidota</taxon>
        <taxon>Flavobacteriia</taxon>
        <taxon>Flavobacteriales</taxon>
        <taxon>Flavobacteriaceae</taxon>
        <taxon>Flagellimonas</taxon>
    </lineage>
</organism>
<dbReference type="GO" id="GO:0003677">
    <property type="term" value="F:DNA binding"/>
    <property type="evidence" value="ECO:0007669"/>
    <property type="project" value="UniProtKB-UniRule"/>
</dbReference>
<dbReference type="AlphaFoldDB" id="A0A285MUV3"/>
<dbReference type="InterPro" id="IPR011010">
    <property type="entry name" value="DNA_brk_join_enz"/>
</dbReference>
<dbReference type="SUPFAM" id="SSF56349">
    <property type="entry name" value="DNA breaking-rejoining enzymes"/>
    <property type="match status" value="1"/>
</dbReference>
<feature type="domain" description="Tyr recombinase" evidence="6">
    <location>
        <begin position="224"/>
        <end position="412"/>
    </location>
</feature>
<comment type="similarity">
    <text evidence="1">Belongs to the 'phage' integrase family.</text>
</comment>
<dbReference type="Proteomes" id="UP000219048">
    <property type="component" value="Unassembled WGS sequence"/>
</dbReference>
<keyword evidence="3 5" id="KW-0238">DNA-binding</keyword>
<dbReference type="Pfam" id="PF17293">
    <property type="entry name" value="Arm-DNA-bind_5"/>
    <property type="match status" value="1"/>
</dbReference>
<sequence>MYLCCTFGLNITTVASSIKVTLRKKPNKQGQYPLVIRITKERRSTYLYTGQYINLKYWDEVNKIVRKSHPNSVRLNNLLLTKLAEANKTLLTLTSDKTDFSSQTIKKEITTPLSKVSFKQVADSYLKELNVNKKLNRYITDKARIGHVMRFANNNQITFKEIDEAFLRRFMSYLKGERKLSQRSVINTLIVIRTLYNRAIKQGIIERKHYPFGKDKIRIKFPETEKVGLTKEEIQDIEALDTLTAQETHVRNVWLFSFYLAGMRVGDVINIRWSDIYDGRLHYRMSKNAKLLSLKLPEKVIPILEHYKNDKNNEDDFIFPEMKKANLKSAQDVLAKTKTATKKFNKYLSRLANKANIDKKLTMHIARHSFGNIAGEAIPLQMLQKLYRHTSITTTINYQANFMHQDTDDALDRVINF</sequence>
<accession>A0A285MUV3</accession>
<dbReference type="Gene3D" id="1.10.443.10">
    <property type="entry name" value="Intergrase catalytic core"/>
    <property type="match status" value="1"/>
</dbReference>
<dbReference type="Pfam" id="PF13102">
    <property type="entry name" value="Phage_int_SAM_5"/>
    <property type="match status" value="1"/>
</dbReference>
<evidence type="ECO:0000313" key="8">
    <source>
        <dbReference type="EMBL" id="SNZ00979.1"/>
    </source>
</evidence>
<dbReference type="PANTHER" id="PTHR30349:SF64">
    <property type="entry name" value="PROPHAGE INTEGRASE INTD-RELATED"/>
    <property type="match status" value="1"/>
</dbReference>
<dbReference type="InterPro" id="IPR025269">
    <property type="entry name" value="SAM-like_dom"/>
</dbReference>
<evidence type="ECO:0000313" key="9">
    <source>
        <dbReference type="Proteomes" id="UP000219048"/>
    </source>
</evidence>
<dbReference type="InterPro" id="IPR002104">
    <property type="entry name" value="Integrase_catalytic"/>
</dbReference>
<evidence type="ECO:0000256" key="3">
    <source>
        <dbReference type="ARBA" id="ARBA00023125"/>
    </source>
</evidence>
<keyword evidence="2" id="KW-0229">DNA integration</keyword>
<dbReference type="Gene3D" id="1.10.150.130">
    <property type="match status" value="1"/>
</dbReference>
<dbReference type="PROSITE" id="PS51898">
    <property type="entry name" value="TYR_RECOMBINASE"/>
    <property type="match status" value="1"/>
</dbReference>
<protein>
    <submittedName>
        <fullName evidence="8">Site-specific recombinase XerD</fullName>
    </submittedName>
</protein>